<dbReference type="OrthoDB" id="123525at2"/>
<evidence type="ECO:0000313" key="2">
    <source>
        <dbReference type="Proteomes" id="UP000297890"/>
    </source>
</evidence>
<sequence length="1037" mass="117249">MTDTNYEEIEVETLNDAEIVGVVDKSVWDREVSMLYSPNGARLSRDRWIPRTTTFGNLFASTLSHHKVGPKDGPCIVLGHGSERSKKAMHYASMVGIDVDNGQNPQDIEDALLDNNVCGLIYTTHSHLANYSDAEQDVVIKFCDLDEDDAVPSREMLVLYWVEKKGIDKSVFEGDFPEPEFVHTDKPAWRLYHNPLPKFRVFIPLAEDFPFSLPSEPHKRRLERFADKLRGLAQMLGIERMDESCTDPSRLFYLPSHAEGSAFSIILVAGELLDFNSVPEIKSTRKGLAALKELGSHLAGASRQIEGMSLKKWASIYADGFEILDAVRDHVPDKVRGSCSSNQGMEIECPFDEDHSNAGDPEDRAFMVINGSESDQGGFIATCRHDSCREHDRLDFLAKMLDDEWFPESVLTDENYVFIVAEDDEECEEKAKKALVLFEKTDIKRAIDGLKAGEIADAEEIISAICKTRYSTLERSELMKTMAKRLGLSRADMDKNYKETRQRLALEEADKLSEEYEKRAEMGVIYIDKTSFDTQVRLAWSKLLRKQRDNPQMFWSDQGEIVRLKTMLSGKTKRSVGTNDLLDAVAHSCHWKTLTMEGDQTAAPPDAVIRTMLASDNARNRLPILHEIVSTPFYTDDGDLVMEPGYNESGYYLDDPDAGSYPDIPVNPTDEEVFEALDFIMDNVFVDFPFDDNTEGESSRCHALAMLLQPFVRPMIHGPTPIYFVDKPLPGTGATLLINAILRISSGREPQAQTLPDSEEEFRKTITASLSEGARYFWLDNVDRTIDSQSFASVVTSQFWKDRRLGQSSSIEFPIRNQFIVCGNNVDMRSEMIRRMLLIHLDPKTSDPTARTGFKHTHLLEWVARNRTRLVHACLILCQAWISDGCPKSTKTKASYEDYAAVMGGIMESIGVDGFMENESMLKLSSDSESGPMDEFIYLWWDLFGDEWLKIGGGEGAGAEGLFAVIAEQQVPFVVANNEQTLKIKLGRKLKMLSNRQFRIDVDEEEIEVRVEIKPRQNRVNEYRLNVISRTPKVLDN</sequence>
<dbReference type="EMBL" id="SRIO01000018">
    <property type="protein sequence ID" value="TFZ81618.1"/>
    <property type="molecule type" value="Genomic_DNA"/>
</dbReference>
<evidence type="ECO:0000313" key="1">
    <source>
        <dbReference type="EMBL" id="TFZ81618.1"/>
    </source>
</evidence>
<protein>
    <submittedName>
        <fullName evidence="1">Uncharacterized protein</fullName>
    </submittedName>
</protein>
<gene>
    <name evidence="1" type="ORF">E4680_11590</name>
</gene>
<accession>A0A4Z0F6N1</accession>
<comment type="caution">
    <text evidence="1">The sequence shown here is derived from an EMBL/GenBank/DDBJ whole genome shotgun (WGS) entry which is preliminary data.</text>
</comment>
<organism evidence="1 2">
    <name type="scientific">Candidatus Macondimonas diazotrophica</name>
    <dbReference type="NCBI Taxonomy" id="2305248"/>
    <lineage>
        <taxon>Bacteria</taxon>
        <taxon>Pseudomonadati</taxon>
        <taxon>Pseudomonadota</taxon>
        <taxon>Gammaproteobacteria</taxon>
        <taxon>Chromatiales</taxon>
        <taxon>Ectothiorhodospiraceae</taxon>
        <taxon>Candidatus Macondimonas</taxon>
    </lineage>
</organism>
<dbReference type="Proteomes" id="UP000297890">
    <property type="component" value="Unassembled WGS sequence"/>
</dbReference>
<name>A0A4Z0F6N1_9GAMM</name>
<dbReference type="AlphaFoldDB" id="A0A4Z0F6N1"/>
<dbReference type="RefSeq" id="WP_135282583.1">
    <property type="nucleotide sequence ID" value="NZ_SRIO01000018.1"/>
</dbReference>
<reference evidence="1 2" key="1">
    <citation type="journal article" date="2019" name="ISME J.">
        <title>Candidatus Macondimonas diazotrophica, a novel gammaproteobacterial genus dominating crude-oil-contaminated coastal sediments.</title>
        <authorList>
            <person name="Karthikeyan S."/>
            <person name="Konstantinidis K."/>
        </authorList>
    </citation>
    <scope>NUCLEOTIDE SEQUENCE [LARGE SCALE GENOMIC DNA]</scope>
    <source>
        <strain evidence="1 2">KTK01</strain>
    </source>
</reference>
<proteinExistence type="predicted"/>
<keyword evidence="2" id="KW-1185">Reference proteome</keyword>